<protein>
    <submittedName>
        <fullName evidence="3">DUF1674 domain-containing protein</fullName>
    </submittedName>
</protein>
<keyword evidence="4" id="KW-1185">Reference proteome</keyword>
<organism evidence="3 4">
    <name type="scientific">Qipengyuania gelatinilytica</name>
    <dbReference type="NCBI Taxonomy" id="2867231"/>
    <lineage>
        <taxon>Bacteria</taxon>
        <taxon>Pseudomonadati</taxon>
        <taxon>Pseudomonadota</taxon>
        <taxon>Alphaproteobacteria</taxon>
        <taxon>Sphingomonadales</taxon>
        <taxon>Erythrobacteraceae</taxon>
        <taxon>Qipengyuania</taxon>
    </lineage>
</organism>
<evidence type="ECO:0000313" key="3">
    <source>
        <dbReference type="EMBL" id="QZD96292.1"/>
    </source>
</evidence>
<evidence type="ECO:0000256" key="2">
    <source>
        <dbReference type="SAM" id="MobiDB-lite"/>
    </source>
</evidence>
<sequence length="52" mass="6059">MTERATKRPEKFQKPAHWTSEPPPEPKKSDDDEELSPTRYGDWVKDGIAIDF</sequence>
<reference evidence="3 4" key="1">
    <citation type="submission" date="2021-08" db="EMBL/GenBank/DDBJ databases">
        <title>Comparative Genomics Analysis of the Genus Qipengyuania Reveals Extensive Genetic Diversity and Metabolic Versatility, Including the Description of Fifteen Novel Species.</title>
        <authorList>
            <person name="Liu Y."/>
        </authorList>
    </citation>
    <scope>NUCLEOTIDE SEQUENCE [LARGE SCALE GENOMIC DNA]</scope>
    <source>
        <strain evidence="3 4">1NDH1</strain>
    </source>
</reference>
<name>A0ABX9A926_9SPHN</name>
<accession>A0ABX9A926</accession>
<evidence type="ECO:0000256" key="1">
    <source>
        <dbReference type="ARBA" id="ARBA00005701"/>
    </source>
</evidence>
<dbReference type="Pfam" id="PF07896">
    <property type="entry name" value="DUF1674"/>
    <property type="match status" value="1"/>
</dbReference>
<gene>
    <name evidence="3" type="ORF">K3136_06295</name>
</gene>
<evidence type="ECO:0000313" key="4">
    <source>
        <dbReference type="Proteomes" id="UP000824321"/>
    </source>
</evidence>
<comment type="similarity">
    <text evidence="1">Belongs to the SDHAF4 family.</text>
</comment>
<proteinExistence type="inferred from homology"/>
<feature type="compositionally biased region" description="Basic and acidic residues" evidence="2">
    <location>
        <begin position="1"/>
        <end position="13"/>
    </location>
</feature>
<dbReference type="EMBL" id="CP081294">
    <property type="protein sequence ID" value="QZD96292.1"/>
    <property type="molecule type" value="Genomic_DNA"/>
</dbReference>
<feature type="region of interest" description="Disordered" evidence="2">
    <location>
        <begin position="1"/>
        <end position="43"/>
    </location>
</feature>
<dbReference type="Proteomes" id="UP000824321">
    <property type="component" value="Chromosome"/>
</dbReference>
<dbReference type="InterPro" id="IPR012875">
    <property type="entry name" value="SDHF4"/>
</dbReference>
<dbReference type="RefSeq" id="WP_221432016.1">
    <property type="nucleotide sequence ID" value="NZ_CP081294.1"/>
</dbReference>